<evidence type="ECO:0000313" key="3">
    <source>
        <dbReference type="Proteomes" id="UP000326757"/>
    </source>
</evidence>
<feature type="compositionally biased region" description="Polar residues" evidence="1">
    <location>
        <begin position="35"/>
        <end position="45"/>
    </location>
</feature>
<feature type="compositionally biased region" description="Basic residues" evidence="1">
    <location>
        <begin position="51"/>
        <end position="60"/>
    </location>
</feature>
<feature type="compositionally biased region" description="Basic and acidic residues" evidence="1">
    <location>
        <begin position="370"/>
        <end position="389"/>
    </location>
</feature>
<protein>
    <submittedName>
        <fullName evidence="2">Uncharacterized protein</fullName>
    </submittedName>
</protein>
<dbReference type="Proteomes" id="UP000326757">
    <property type="component" value="Unassembled WGS sequence"/>
</dbReference>
<dbReference type="EMBL" id="VIGI01000006">
    <property type="protein sequence ID" value="KAB8298957.1"/>
    <property type="molecule type" value="Genomic_DNA"/>
</dbReference>
<evidence type="ECO:0000256" key="1">
    <source>
        <dbReference type="SAM" id="MobiDB-lite"/>
    </source>
</evidence>
<keyword evidence="3" id="KW-1185">Reference proteome</keyword>
<sequence>MYSDLPPESQEFLPDPVATPTQRLKKPGQERGRTRSFSKSNGSQKEQSHSLSHHRHHRHVTPPPQVLEPQYDLVPIPGGYSLVRGDGTMVTPTSYDPHGINNLHLPSLRDTLSDSLQQYSVPSPVSPLTHSDFSILHPSSPHHTFISERRLPNLPYIDTHSTSVSPVHNNYPNYEDILARSPAREQLGQQRPFLLILPHGSTANSQSSRSSTPPIPPPKDEPVISIDSTIVPLSSDEFLQLNENIDIDRFPLPPSPPQHSLEWYRNRNLSVATDDGLQRSGTGRSLVSAVSQISDSPSQAQTDNLAQNILHVDGENNMKRDSGNLYDTSPELPREHMKLVGRYTRRQGETEMSNRGSYDAGAEDGGDINQEVKNECVEKETDRPKEERLQMSATSYPGMEWNPYAAGYAGDD</sequence>
<organism evidence="2 3">
    <name type="scientific">Monilinia laxa</name>
    <name type="common">Brown rot fungus</name>
    <name type="synonym">Sclerotinia laxa</name>
    <dbReference type="NCBI Taxonomy" id="61186"/>
    <lineage>
        <taxon>Eukaryota</taxon>
        <taxon>Fungi</taxon>
        <taxon>Dikarya</taxon>
        <taxon>Ascomycota</taxon>
        <taxon>Pezizomycotina</taxon>
        <taxon>Leotiomycetes</taxon>
        <taxon>Helotiales</taxon>
        <taxon>Sclerotiniaceae</taxon>
        <taxon>Monilinia</taxon>
    </lineage>
</organism>
<comment type="caution">
    <text evidence="2">The sequence shown here is derived from an EMBL/GenBank/DDBJ whole genome shotgun (WGS) entry which is preliminary data.</text>
</comment>
<feature type="region of interest" description="Disordered" evidence="1">
    <location>
        <begin position="200"/>
        <end position="223"/>
    </location>
</feature>
<dbReference type="OrthoDB" id="5151921at2759"/>
<evidence type="ECO:0000313" key="2">
    <source>
        <dbReference type="EMBL" id="KAB8298957.1"/>
    </source>
</evidence>
<feature type="region of interest" description="Disordered" evidence="1">
    <location>
        <begin position="347"/>
        <end position="412"/>
    </location>
</feature>
<reference evidence="2 3" key="1">
    <citation type="submission" date="2019-06" db="EMBL/GenBank/DDBJ databases">
        <title>Genome Sequence of the Brown Rot Fungal Pathogen Monilinia laxa.</title>
        <authorList>
            <person name="De Miccolis Angelini R.M."/>
            <person name="Landi L."/>
            <person name="Abate D."/>
            <person name="Pollastro S."/>
            <person name="Romanazzi G."/>
            <person name="Faretra F."/>
        </authorList>
    </citation>
    <scope>NUCLEOTIDE SEQUENCE [LARGE SCALE GENOMIC DNA]</scope>
    <source>
        <strain evidence="2 3">Mlax316</strain>
    </source>
</reference>
<proteinExistence type="predicted"/>
<name>A0A5N6K862_MONLA</name>
<dbReference type="AlphaFoldDB" id="A0A5N6K862"/>
<feature type="region of interest" description="Disordered" evidence="1">
    <location>
        <begin position="1"/>
        <end position="69"/>
    </location>
</feature>
<gene>
    <name evidence="2" type="ORF">EYC80_001106</name>
</gene>
<accession>A0A5N6K862</accession>